<organism evidence="1 2">
    <name type="scientific">Reticulomyxa filosa</name>
    <dbReference type="NCBI Taxonomy" id="46433"/>
    <lineage>
        <taxon>Eukaryota</taxon>
        <taxon>Sar</taxon>
        <taxon>Rhizaria</taxon>
        <taxon>Retaria</taxon>
        <taxon>Foraminifera</taxon>
        <taxon>Monothalamids</taxon>
        <taxon>Reticulomyxidae</taxon>
        <taxon>Reticulomyxa</taxon>
    </lineage>
</organism>
<dbReference type="AlphaFoldDB" id="X6LR67"/>
<sequence length="110" mass="13187">MDELRMQHHVEVQRLKKGHELEMTALNVEVHELKAQLADRKLYAVVQTQSNEWFKSDEKKKEYLQKQIDDIKEMTAQRERASKVLLQEVNDQWVNYKAMVEGELNMLKQF</sequence>
<comment type="caution">
    <text evidence="1">The sequence shown here is derived from an EMBL/GenBank/DDBJ whole genome shotgun (WGS) entry which is preliminary data.</text>
</comment>
<accession>X6LR67</accession>
<name>X6LR67_RETFI</name>
<dbReference type="Proteomes" id="UP000023152">
    <property type="component" value="Unassembled WGS sequence"/>
</dbReference>
<reference evidence="1 2" key="1">
    <citation type="journal article" date="2013" name="Curr. Biol.">
        <title>The Genome of the Foraminiferan Reticulomyxa filosa.</title>
        <authorList>
            <person name="Glockner G."/>
            <person name="Hulsmann N."/>
            <person name="Schleicher M."/>
            <person name="Noegel A.A."/>
            <person name="Eichinger L."/>
            <person name="Gallinger C."/>
            <person name="Pawlowski J."/>
            <person name="Sierra R."/>
            <person name="Euteneuer U."/>
            <person name="Pillet L."/>
            <person name="Moustafa A."/>
            <person name="Platzer M."/>
            <person name="Groth M."/>
            <person name="Szafranski K."/>
            <person name="Schliwa M."/>
        </authorList>
    </citation>
    <scope>NUCLEOTIDE SEQUENCE [LARGE SCALE GENOMIC DNA]</scope>
</reference>
<evidence type="ECO:0000313" key="2">
    <source>
        <dbReference type="Proteomes" id="UP000023152"/>
    </source>
</evidence>
<keyword evidence="2" id="KW-1185">Reference proteome</keyword>
<protein>
    <submittedName>
        <fullName evidence="1">Uncharacterized protein</fullName>
    </submittedName>
</protein>
<evidence type="ECO:0000313" key="1">
    <source>
        <dbReference type="EMBL" id="ETO04129.1"/>
    </source>
</evidence>
<gene>
    <name evidence="1" type="ORF">RFI_33273</name>
</gene>
<dbReference type="EMBL" id="ASPP01030192">
    <property type="protein sequence ID" value="ETO04129.1"/>
    <property type="molecule type" value="Genomic_DNA"/>
</dbReference>
<proteinExistence type="predicted"/>